<reference evidence="2 3" key="1">
    <citation type="journal article" date="2016" name="Nat. Commun.">
        <title>Thousands of microbial genomes shed light on interconnected biogeochemical processes in an aquifer system.</title>
        <authorList>
            <person name="Anantharaman K."/>
            <person name="Brown C.T."/>
            <person name="Hug L.A."/>
            <person name="Sharon I."/>
            <person name="Castelle C.J."/>
            <person name="Probst A.J."/>
            <person name="Thomas B.C."/>
            <person name="Singh A."/>
            <person name="Wilkins M.J."/>
            <person name="Karaoz U."/>
            <person name="Brodie E.L."/>
            <person name="Williams K.H."/>
            <person name="Hubbard S.S."/>
            <person name="Banfield J.F."/>
        </authorList>
    </citation>
    <scope>NUCLEOTIDE SEQUENCE [LARGE SCALE GENOMIC DNA]</scope>
</reference>
<dbReference type="InterPro" id="IPR036291">
    <property type="entry name" value="NAD(P)-bd_dom_sf"/>
</dbReference>
<dbReference type="Pfam" id="PF13561">
    <property type="entry name" value="adh_short_C2"/>
    <property type="match status" value="1"/>
</dbReference>
<comment type="caution">
    <text evidence="2">The sequence shown here is derived from an EMBL/GenBank/DDBJ whole genome shotgun (WGS) entry which is preliminary data.</text>
</comment>
<dbReference type="InterPro" id="IPR002347">
    <property type="entry name" value="SDR_fam"/>
</dbReference>
<name>A0A1G2BG88_9BACT</name>
<dbReference type="FunFam" id="3.40.50.720:FF:000084">
    <property type="entry name" value="Short-chain dehydrogenase reductase"/>
    <property type="match status" value="1"/>
</dbReference>
<dbReference type="EMBL" id="MHKI01000010">
    <property type="protein sequence ID" value="OGY87227.1"/>
    <property type="molecule type" value="Genomic_DNA"/>
</dbReference>
<dbReference type="NCBIfam" id="NF005559">
    <property type="entry name" value="PRK07231.1"/>
    <property type="match status" value="1"/>
</dbReference>
<dbReference type="AlphaFoldDB" id="A0A1G2BG88"/>
<gene>
    <name evidence="2" type="ORF">A2319_01135</name>
</gene>
<comment type="similarity">
    <text evidence="1">Belongs to the short-chain dehydrogenases/reductases (SDR) family.</text>
</comment>
<dbReference type="PRINTS" id="PR00080">
    <property type="entry name" value="SDRFAMILY"/>
</dbReference>
<accession>A0A1G2BG88</accession>
<dbReference type="Proteomes" id="UP000176420">
    <property type="component" value="Unassembled WGS sequence"/>
</dbReference>
<evidence type="ECO:0000256" key="1">
    <source>
        <dbReference type="ARBA" id="ARBA00006484"/>
    </source>
</evidence>
<proteinExistence type="inferred from homology"/>
<dbReference type="SUPFAM" id="SSF51735">
    <property type="entry name" value="NAD(P)-binding Rossmann-fold domains"/>
    <property type="match status" value="1"/>
</dbReference>
<dbReference type="PRINTS" id="PR00081">
    <property type="entry name" value="GDHRDH"/>
</dbReference>
<sequence>MAKKSISELFNFKDKIVIVTGGAMGIGYGIVERFHEAGAGVVMADIDEKVGQEKANALNTNEVPCVFIKTDVSAEQDVVQLVSKTIEQFGKIDVLVNNAGIFPQKPVLEMELTLWDKIQAVNLRSVFLTSREVGKQMVKQDGGVMINIASIDALHPSMVGLAAYDASKHGVWGFTKNFALEMGKHSVRVNAIAPGGVATEGVAKLSQGSAPAAMDMEKVMKAFLARIPLGRMGEPDDIAMATLFLASDASSYMTGKMIVVDGGVLLN</sequence>
<evidence type="ECO:0000313" key="3">
    <source>
        <dbReference type="Proteomes" id="UP000176420"/>
    </source>
</evidence>
<organism evidence="2 3">
    <name type="scientific">Candidatus Kerfeldbacteria bacterium RIFOXYB2_FULL_38_14</name>
    <dbReference type="NCBI Taxonomy" id="1798547"/>
    <lineage>
        <taxon>Bacteria</taxon>
        <taxon>Candidatus Kerfeldiibacteriota</taxon>
    </lineage>
</organism>
<dbReference type="PANTHER" id="PTHR42760">
    <property type="entry name" value="SHORT-CHAIN DEHYDROGENASES/REDUCTASES FAMILY MEMBER"/>
    <property type="match status" value="1"/>
</dbReference>
<evidence type="ECO:0000313" key="2">
    <source>
        <dbReference type="EMBL" id="OGY87227.1"/>
    </source>
</evidence>
<dbReference type="Gene3D" id="3.40.50.720">
    <property type="entry name" value="NAD(P)-binding Rossmann-like Domain"/>
    <property type="match status" value="1"/>
</dbReference>
<dbReference type="CDD" id="cd05233">
    <property type="entry name" value="SDR_c"/>
    <property type="match status" value="1"/>
</dbReference>
<protein>
    <recommendedName>
        <fullName evidence="4">SDR family oxidoreductase</fullName>
    </recommendedName>
</protein>
<evidence type="ECO:0008006" key="4">
    <source>
        <dbReference type="Google" id="ProtNLM"/>
    </source>
</evidence>
<dbReference type="GO" id="GO:0016616">
    <property type="term" value="F:oxidoreductase activity, acting on the CH-OH group of donors, NAD or NADP as acceptor"/>
    <property type="evidence" value="ECO:0007669"/>
    <property type="project" value="TreeGrafter"/>
</dbReference>